<organism evidence="2 3">
    <name type="scientific">Pseudaquabacterium pictum</name>
    <dbReference type="NCBI Taxonomy" id="2315236"/>
    <lineage>
        <taxon>Bacteria</taxon>
        <taxon>Pseudomonadati</taxon>
        <taxon>Pseudomonadota</taxon>
        <taxon>Betaproteobacteria</taxon>
        <taxon>Burkholderiales</taxon>
        <taxon>Sphaerotilaceae</taxon>
        <taxon>Pseudaquabacterium</taxon>
    </lineage>
</organism>
<dbReference type="PROSITE" id="PS51318">
    <property type="entry name" value="TAT"/>
    <property type="match status" value="1"/>
</dbReference>
<feature type="signal peptide" evidence="1">
    <location>
        <begin position="1"/>
        <end position="30"/>
    </location>
</feature>
<accession>A0A480AKA6</accession>
<dbReference type="GO" id="GO:0019441">
    <property type="term" value="P:L-tryptophan catabolic process to kynurenine"/>
    <property type="evidence" value="ECO:0007669"/>
    <property type="project" value="InterPro"/>
</dbReference>
<comment type="caution">
    <text evidence="2">The sequence shown here is derived from an EMBL/GenBank/DDBJ whole genome shotgun (WGS) entry which is preliminary data.</text>
</comment>
<keyword evidence="3" id="KW-1185">Reference proteome</keyword>
<proteinExistence type="predicted"/>
<dbReference type="SUPFAM" id="SSF102198">
    <property type="entry name" value="Putative cyclase"/>
    <property type="match status" value="1"/>
</dbReference>
<dbReference type="PANTHER" id="PTHR34861:SF10">
    <property type="entry name" value="CYCLASE"/>
    <property type="match status" value="1"/>
</dbReference>
<dbReference type="EMBL" id="BJCL01000002">
    <property type="protein sequence ID" value="GCL61981.1"/>
    <property type="molecule type" value="Genomic_DNA"/>
</dbReference>
<protein>
    <submittedName>
        <fullName evidence="2">Polyketide cyclase</fullName>
    </submittedName>
</protein>
<reference evidence="3" key="1">
    <citation type="submission" date="2019-03" db="EMBL/GenBank/DDBJ databases">
        <title>Aquabacterium pictum sp.nov., the first bacteriochlorophyll a-containing freshwater bacterium in the genus Aquabacterium of the class Betaproteobacteria.</title>
        <authorList>
            <person name="Hirose S."/>
            <person name="Tank M."/>
            <person name="Hara E."/>
            <person name="Tamaki H."/>
            <person name="Takaichi S."/>
            <person name="Haruta S."/>
            <person name="Hanada S."/>
        </authorList>
    </citation>
    <scope>NUCLEOTIDE SEQUENCE [LARGE SCALE GENOMIC DNA]</scope>
    <source>
        <strain evidence="3">W35</strain>
    </source>
</reference>
<feature type="chain" id="PRO_5019843912" evidence="1">
    <location>
        <begin position="31"/>
        <end position="321"/>
    </location>
</feature>
<name>A0A480AKA6_9BURK</name>
<evidence type="ECO:0000313" key="2">
    <source>
        <dbReference type="EMBL" id="GCL61981.1"/>
    </source>
</evidence>
<dbReference type="InterPro" id="IPR007325">
    <property type="entry name" value="KFase/CYL"/>
</dbReference>
<dbReference type="Proteomes" id="UP000301751">
    <property type="component" value="Unassembled WGS sequence"/>
</dbReference>
<dbReference type="InterPro" id="IPR037175">
    <property type="entry name" value="KFase_sf"/>
</dbReference>
<dbReference type="GO" id="GO:0004061">
    <property type="term" value="F:arylformamidase activity"/>
    <property type="evidence" value="ECO:0007669"/>
    <property type="project" value="InterPro"/>
</dbReference>
<keyword evidence="1" id="KW-0732">Signal</keyword>
<evidence type="ECO:0000313" key="3">
    <source>
        <dbReference type="Proteomes" id="UP000301751"/>
    </source>
</evidence>
<dbReference type="PANTHER" id="PTHR34861">
    <property type="match status" value="1"/>
</dbReference>
<dbReference type="RefSeq" id="WP_137731736.1">
    <property type="nucleotide sequence ID" value="NZ_BJCL01000002.1"/>
</dbReference>
<dbReference type="Gene3D" id="3.50.30.50">
    <property type="entry name" value="Putative cyclase"/>
    <property type="match status" value="1"/>
</dbReference>
<dbReference type="AlphaFoldDB" id="A0A480AKA6"/>
<gene>
    <name evidence="2" type="ORF">AQPW35_10620</name>
</gene>
<dbReference type="InterPro" id="IPR006311">
    <property type="entry name" value="TAT_signal"/>
</dbReference>
<dbReference type="Pfam" id="PF04199">
    <property type="entry name" value="Cyclase"/>
    <property type="match status" value="1"/>
</dbReference>
<evidence type="ECO:0000256" key="1">
    <source>
        <dbReference type="SAM" id="SignalP"/>
    </source>
</evidence>
<dbReference type="OrthoDB" id="7067800at2"/>
<sequence length="321" mass="34173">MASSSRPVLRSLLGAATLAAASLAATPALAQADWCKSKWGPNDQVGALNLLTPAMTQNAAKLIKTGKTYRLGVETNAQTPAFATRTWSVLIQQPGQAGGGSLGPTKTTYNDDIYMGYTAVGSQLDGLGHIGVDGVYYNCNKQAEFAQPDGLKKLGIEQVPAIATRGVVLDMVAYTGKNPVPEGTAFNRKEIDEQAQRQGISIGTGDVVLFHTGWQDLAYKDKKRFLAGEPGLGKEGAEYLISKGVVAVGADTWGLEVIPFEKGVGVFEVHQILLARNGVYILENMDTSELVKDKAWEFMFTLGASRITGGVQAIINPIAIR</sequence>